<keyword evidence="5" id="KW-0804">Transcription</keyword>
<dbReference type="Pfam" id="PF02237">
    <property type="entry name" value="BPL_C"/>
    <property type="match status" value="1"/>
</dbReference>
<dbReference type="SUPFAM" id="SSF46785">
    <property type="entry name" value="Winged helix' DNA-binding domain"/>
    <property type="match status" value="1"/>
</dbReference>
<dbReference type="GO" id="GO:0009249">
    <property type="term" value="P:protein lipoylation"/>
    <property type="evidence" value="ECO:0007669"/>
    <property type="project" value="UniProtKB-ARBA"/>
</dbReference>
<dbReference type="CDD" id="cd16442">
    <property type="entry name" value="BPL"/>
    <property type="match status" value="1"/>
</dbReference>
<dbReference type="GO" id="GO:0003677">
    <property type="term" value="F:DNA binding"/>
    <property type="evidence" value="ECO:0007669"/>
    <property type="project" value="UniProtKB-UniRule"/>
</dbReference>
<dbReference type="PANTHER" id="PTHR12835:SF5">
    <property type="entry name" value="BIOTIN--PROTEIN LIGASE"/>
    <property type="match status" value="1"/>
</dbReference>
<dbReference type="InterPro" id="IPR008988">
    <property type="entry name" value="Transcriptional_repressor_C"/>
</dbReference>
<dbReference type="SUPFAM" id="SSF55681">
    <property type="entry name" value="Class II aaRS and biotin synthetases"/>
    <property type="match status" value="1"/>
</dbReference>
<dbReference type="GO" id="GO:0005737">
    <property type="term" value="C:cytoplasm"/>
    <property type="evidence" value="ECO:0007669"/>
    <property type="project" value="TreeGrafter"/>
</dbReference>
<keyword evidence="5" id="KW-0805">Transcription regulation</keyword>
<comment type="caution">
    <text evidence="5">Lacks conserved residue(s) required for the propagation of feature annotation.</text>
</comment>
<dbReference type="PANTHER" id="PTHR12835">
    <property type="entry name" value="BIOTIN PROTEIN LIGASE"/>
    <property type="match status" value="1"/>
</dbReference>
<dbReference type="AlphaFoldDB" id="A0AAW8U0M2"/>
<dbReference type="GO" id="GO:0016740">
    <property type="term" value="F:transferase activity"/>
    <property type="evidence" value="ECO:0007669"/>
    <property type="project" value="UniProtKB-ARBA"/>
</dbReference>
<dbReference type="Pfam" id="PF08279">
    <property type="entry name" value="HTH_11"/>
    <property type="match status" value="1"/>
</dbReference>
<accession>A0AAW8U0M2</accession>
<dbReference type="NCBIfam" id="TIGR00121">
    <property type="entry name" value="birA_ligase"/>
    <property type="match status" value="1"/>
</dbReference>
<comment type="function">
    <text evidence="5">Acts both as a biotin--[acetyl-CoA-carboxylase] ligase and a repressor.</text>
</comment>
<dbReference type="GO" id="GO:0006355">
    <property type="term" value="P:regulation of DNA-templated transcription"/>
    <property type="evidence" value="ECO:0007669"/>
    <property type="project" value="UniProtKB-UniRule"/>
</dbReference>
<dbReference type="InterPro" id="IPR045864">
    <property type="entry name" value="aa-tRNA-synth_II/BPL/LPL"/>
</dbReference>
<reference evidence="7" key="1">
    <citation type="submission" date="2023-03" db="EMBL/GenBank/DDBJ databases">
        <authorList>
            <person name="Shen W."/>
            <person name="Cai J."/>
        </authorList>
    </citation>
    <scope>NUCLEOTIDE SEQUENCE</scope>
    <source>
        <strain evidence="7">B226-2</strain>
    </source>
</reference>
<organism evidence="7 8">
    <name type="scientific">Enterococcus asini</name>
    <dbReference type="NCBI Taxonomy" id="57732"/>
    <lineage>
        <taxon>Bacteria</taxon>
        <taxon>Bacillati</taxon>
        <taxon>Bacillota</taxon>
        <taxon>Bacilli</taxon>
        <taxon>Lactobacillales</taxon>
        <taxon>Enterococcaceae</taxon>
        <taxon>Enterococcus</taxon>
    </lineage>
</organism>
<dbReference type="PROSITE" id="PS51733">
    <property type="entry name" value="BPL_LPL_CATALYTIC"/>
    <property type="match status" value="1"/>
</dbReference>
<dbReference type="Proteomes" id="UP001256711">
    <property type="component" value="Unassembled WGS sequence"/>
</dbReference>
<evidence type="ECO:0000256" key="1">
    <source>
        <dbReference type="ARBA" id="ARBA00022598"/>
    </source>
</evidence>
<evidence type="ECO:0000313" key="7">
    <source>
        <dbReference type="EMBL" id="MDT2811246.1"/>
    </source>
</evidence>
<evidence type="ECO:0000256" key="5">
    <source>
        <dbReference type="HAMAP-Rule" id="MF_00978"/>
    </source>
</evidence>
<dbReference type="GO" id="GO:0005524">
    <property type="term" value="F:ATP binding"/>
    <property type="evidence" value="ECO:0007669"/>
    <property type="project" value="UniProtKB-UniRule"/>
</dbReference>
<dbReference type="InterPro" id="IPR004408">
    <property type="entry name" value="Biotin_CoA_COase_ligase"/>
</dbReference>
<sequence>MSTKEKLLALVKASPEIYSGEKLAQALEVSRTAVWKAIRELEKAGYRFEHTPSGYRYLPSDVLAANEIAPGLPADLAIEIKPSSESTMKDAKLAFAAGESTPRLLIAETQNAGHGRFGRPFFSPKGQGIYMTLLLAPNKTFGELPQYTLLAAVAVCRAIEALAGEYCEIKWVNDIYLKGKKIVGILSEATSNFESGTITSVSIGMGINFAIPQASFPAELQVKATSLFPDSEPKITRNQLIQKIWEEFFALETALPDMGYLEEYRKRSFVLGKQVSFTLQKQHYQGIAQAITDDGQLVVATKNGPITLHSGEISLERIE</sequence>
<keyword evidence="1 5" id="KW-0436">Ligase</keyword>
<evidence type="ECO:0000256" key="4">
    <source>
        <dbReference type="ARBA" id="ARBA00023267"/>
    </source>
</evidence>
<comment type="similarity">
    <text evidence="5">Belongs to the biotin--protein ligase family.</text>
</comment>
<dbReference type="InterPro" id="IPR013196">
    <property type="entry name" value="HTH_11"/>
</dbReference>
<dbReference type="SUPFAM" id="SSF50037">
    <property type="entry name" value="C-terminal domain of transcriptional repressors"/>
    <property type="match status" value="1"/>
</dbReference>
<dbReference type="EMBL" id="JARQBJ010000006">
    <property type="protein sequence ID" value="MDT2811246.1"/>
    <property type="molecule type" value="Genomic_DNA"/>
</dbReference>
<comment type="catalytic activity">
    <reaction evidence="5">
        <text>biotin + L-lysyl-[protein] + ATP = N(6)-biotinyl-L-lysyl-[protein] + AMP + diphosphate + H(+)</text>
        <dbReference type="Rhea" id="RHEA:11756"/>
        <dbReference type="Rhea" id="RHEA-COMP:9752"/>
        <dbReference type="Rhea" id="RHEA-COMP:10505"/>
        <dbReference type="ChEBI" id="CHEBI:15378"/>
        <dbReference type="ChEBI" id="CHEBI:29969"/>
        <dbReference type="ChEBI" id="CHEBI:30616"/>
        <dbReference type="ChEBI" id="CHEBI:33019"/>
        <dbReference type="ChEBI" id="CHEBI:57586"/>
        <dbReference type="ChEBI" id="CHEBI:83144"/>
        <dbReference type="ChEBI" id="CHEBI:456215"/>
        <dbReference type="EC" id="6.3.4.15"/>
    </reaction>
</comment>
<feature type="DNA-binding region" description="H-T-H motif" evidence="5">
    <location>
        <begin position="20"/>
        <end position="39"/>
    </location>
</feature>
<dbReference type="Gene3D" id="1.10.10.10">
    <property type="entry name" value="Winged helix-like DNA-binding domain superfamily/Winged helix DNA-binding domain"/>
    <property type="match status" value="1"/>
</dbReference>
<dbReference type="InterPro" id="IPR036388">
    <property type="entry name" value="WH-like_DNA-bd_sf"/>
</dbReference>
<keyword evidence="5" id="KW-0678">Repressor</keyword>
<keyword evidence="2 5" id="KW-0547">Nucleotide-binding</keyword>
<dbReference type="GO" id="GO:0004077">
    <property type="term" value="F:biotin--[biotin carboxyl-carrier protein] ligase activity"/>
    <property type="evidence" value="ECO:0007669"/>
    <property type="project" value="UniProtKB-UniRule"/>
</dbReference>
<evidence type="ECO:0000256" key="3">
    <source>
        <dbReference type="ARBA" id="ARBA00022840"/>
    </source>
</evidence>
<gene>
    <name evidence="5" type="primary">birA</name>
    <name evidence="7" type="ORF">P7H43_12215</name>
</gene>
<dbReference type="Pfam" id="PF03099">
    <property type="entry name" value="BPL_LplA_LipB"/>
    <property type="match status" value="1"/>
</dbReference>
<dbReference type="RefSeq" id="WP_311835799.1">
    <property type="nucleotide sequence ID" value="NZ_JARQBJ010000006.1"/>
</dbReference>
<feature type="domain" description="BPL/LPL catalytic" evidence="6">
    <location>
        <begin position="69"/>
        <end position="256"/>
    </location>
</feature>
<proteinExistence type="inferred from homology"/>
<evidence type="ECO:0000313" key="8">
    <source>
        <dbReference type="Proteomes" id="UP001256711"/>
    </source>
</evidence>
<name>A0AAW8U0M2_9ENTE</name>
<dbReference type="InterPro" id="IPR036390">
    <property type="entry name" value="WH_DNA-bd_sf"/>
</dbReference>
<keyword evidence="5" id="KW-0238">DNA-binding</keyword>
<dbReference type="InterPro" id="IPR004143">
    <property type="entry name" value="BPL_LPL_catalytic"/>
</dbReference>
<keyword evidence="3 5" id="KW-0067">ATP-binding</keyword>
<dbReference type="Gene3D" id="3.30.930.10">
    <property type="entry name" value="Bira Bifunctional Protein, Domain 2"/>
    <property type="match status" value="1"/>
</dbReference>
<feature type="binding site" evidence="5">
    <location>
        <position position="110"/>
    </location>
    <ligand>
        <name>biotin</name>
        <dbReference type="ChEBI" id="CHEBI:57586"/>
    </ligand>
</feature>
<comment type="caution">
    <text evidence="7">The sequence shown here is derived from an EMBL/GenBank/DDBJ whole genome shotgun (WGS) entry which is preliminary data.</text>
</comment>
<evidence type="ECO:0000256" key="2">
    <source>
        <dbReference type="ARBA" id="ARBA00022741"/>
    </source>
</evidence>
<keyword evidence="4 5" id="KW-0092">Biotin</keyword>
<dbReference type="InterPro" id="IPR003142">
    <property type="entry name" value="BPL_C"/>
</dbReference>
<protein>
    <recommendedName>
        <fullName evidence="5">Bifunctional ligase/repressor BirA</fullName>
    </recommendedName>
    <alternativeName>
        <fullName evidence="5">Biotin--[acetyl-CoA-carboxylase] ligase</fullName>
        <ecNumber evidence="5">6.3.4.15</ecNumber>
    </alternativeName>
    <alternativeName>
        <fullName evidence="5">Biotin--protein ligase</fullName>
    </alternativeName>
    <alternativeName>
        <fullName evidence="5">Biotin-[acetyl-CoA carboxylase] synthetase</fullName>
    </alternativeName>
</protein>
<evidence type="ECO:0000259" key="6">
    <source>
        <dbReference type="PROSITE" id="PS51733"/>
    </source>
</evidence>
<dbReference type="InterPro" id="IPR030855">
    <property type="entry name" value="Bifunct_BirA"/>
</dbReference>
<dbReference type="Gene3D" id="2.30.30.100">
    <property type="match status" value="1"/>
</dbReference>
<dbReference type="EC" id="6.3.4.15" evidence="5"/>
<feature type="binding site" evidence="5">
    <location>
        <position position="181"/>
    </location>
    <ligand>
        <name>biotin</name>
        <dbReference type="ChEBI" id="CHEBI:57586"/>
    </ligand>
</feature>
<dbReference type="HAMAP" id="MF_00978">
    <property type="entry name" value="Bifunct_BirA"/>
    <property type="match status" value="1"/>
</dbReference>